<dbReference type="InterPro" id="IPR036390">
    <property type="entry name" value="WH_DNA-bd_sf"/>
</dbReference>
<keyword evidence="6" id="KW-1185">Reference proteome</keyword>
<dbReference type="GO" id="GO:0003700">
    <property type="term" value="F:DNA-binding transcription factor activity"/>
    <property type="evidence" value="ECO:0007669"/>
    <property type="project" value="InterPro"/>
</dbReference>
<evidence type="ECO:0000259" key="4">
    <source>
        <dbReference type="PROSITE" id="PS50995"/>
    </source>
</evidence>
<dbReference type="InterPro" id="IPR039422">
    <property type="entry name" value="MarR/SlyA-like"/>
</dbReference>
<dbReference type="PRINTS" id="PR00598">
    <property type="entry name" value="HTHMARR"/>
</dbReference>
<evidence type="ECO:0000313" key="6">
    <source>
        <dbReference type="Proteomes" id="UP001142610"/>
    </source>
</evidence>
<dbReference type="InterPro" id="IPR023187">
    <property type="entry name" value="Tscrpt_reg_MarR-type_CS"/>
</dbReference>
<keyword evidence="1" id="KW-0805">Transcription regulation</keyword>
<dbReference type="RefSeq" id="WP_256618529.1">
    <property type="nucleotide sequence ID" value="NZ_JANIBC010000002.1"/>
</dbReference>
<comment type="caution">
    <text evidence="5">The sequence shown here is derived from an EMBL/GenBank/DDBJ whole genome shotgun (WGS) entry which is preliminary data.</text>
</comment>
<dbReference type="PANTHER" id="PTHR33164:SF57">
    <property type="entry name" value="MARR-FAMILY TRANSCRIPTIONAL REGULATOR"/>
    <property type="match status" value="1"/>
</dbReference>
<name>A0A9X2RI84_9PROT</name>
<dbReference type="Gene3D" id="1.10.10.10">
    <property type="entry name" value="Winged helix-like DNA-binding domain superfamily/Winged helix DNA-binding domain"/>
    <property type="match status" value="1"/>
</dbReference>
<feature type="domain" description="HTH marR-type" evidence="4">
    <location>
        <begin position="21"/>
        <end position="154"/>
    </location>
</feature>
<proteinExistence type="predicted"/>
<dbReference type="GO" id="GO:0003677">
    <property type="term" value="F:DNA binding"/>
    <property type="evidence" value="ECO:0007669"/>
    <property type="project" value="UniProtKB-KW"/>
</dbReference>
<accession>A0A9X2RI84</accession>
<dbReference type="EMBL" id="JANIBC010000002">
    <property type="protein sequence ID" value="MCQ8184681.1"/>
    <property type="molecule type" value="Genomic_DNA"/>
</dbReference>
<dbReference type="GO" id="GO:0006950">
    <property type="term" value="P:response to stress"/>
    <property type="evidence" value="ECO:0007669"/>
    <property type="project" value="TreeGrafter"/>
</dbReference>
<gene>
    <name evidence="5" type="ORF">NOG11_04705</name>
</gene>
<keyword evidence="3" id="KW-0804">Transcription</keyword>
<dbReference type="InterPro" id="IPR000835">
    <property type="entry name" value="HTH_MarR-typ"/>
</dbReference>
<organism evidence="5 6">
    <name type="scientific">Parvularcula maris</name>
    <dbReference type="NCBI Taxonomy" id="2965077"/>
    <lineage>
        <taxon>Bacteria</taxon>
        <taxon>Pseudomonadati</taxon>
        <taxon>Pseudomonadota</taxon>
        <taxon>Alphaproteobacteria</taxon>
        <taxon>Parvularculales</taxon>
        <taxon>Parvularculaceae</taxon>
        <taxon>Parvularcula</taxon>
    </lineage>
</organism>
<dbReference type="AlphaFoldDB" id="A0A9X2RI84"/>
<dbReference type="PROSITE" id="PS50995">
    <property type="entry name" value="HTH_MARR_2"/>
    <property type="match status" value="1"/>
</dbReference>
<sequence>MSETLSHPTEEEEVLDLFSLSRFLPYRIVALGQAMGQGLAAEYAEEFGLSIAEWRTLAVIGQYREALASQVVAETPMDKATISRAVSSLADRGLVLRAPHQGDRRASLLRLTAEGERTFRSVAGRALAYERSLLSALTDEEQRALNALLDKLSSASGQADRT</sequence>
<evidence type="ECO:0000256" key="2">
    <source>
        <dbReference type="ARBA" id="ARBA00023125"/>
    </source>
</evidence>
<evidence type="ECO:0000256" key="3">
    <source>
        <dbReference type="ARBA" id="ARBA00023163"/>
    </source>
</evidence>
<reference evidence="5" key="1">
    <citation type="submission" date="2022-07" db="EMBL/GenBank/DDBJ databases">
        <title>Parvularcula maris sp. nov., an algicidal bacterium isolated from seawater.</title>
        <authorList>
            <person name="Li F."/>
        </authorList>
    </citation>
    <scope>NUCLEOTIDE SEQUENCE</scope>
    <source>
        <strain evidence="5">BGMRC 0090</strain>
    </source>
</reference>
<protein>
    <submittedName>
        <fullName evidence="5">MarR family winged helix-turn-helix transcriptional regulator</fullName>
    </submittedName>
</protein>
<dbReference type="SUPFAM" id="SSF46785">
    <property type="entry name" value="Winged helix' DNA-binding domain"/>
    <property type="match status" value="1"/>
</dbReference>
<dbReference type="PANTHER" id="PTHR33164">
    <property type="entry name" value="TRANSCRIPTIONAL REGULATOR, MARR FAMILY"/>
    <property type="match status" value="1"/>
</dbReference>
<keyword evidence="2" id="KW-0238">DNA-binding</keyword>
<evidence type="ECO:0000313" key="5">
    <source>
        <dbReference type="EMBL" id="MCQ8184681.1"/>
    </source>
</evidence>
<dbReference type="Proteomes" id="UP001142610">
    <property type="component" value="Unassembled WGS sequence"/>
</dbReference>
<dbReference type="PROSITE" id="PS01117">
    <property type="entry name" value="HTH_MARR_1"/>
    <property type="match status" value="1"/>
</dbReference>
<dbReference type="Pfam" id="PF12802">
    <property type="entry name" value="MarR_2"/>
    <property type="match status" value="1"/>
</dbReference>
<dbReference type="SMART" id="SM00347">
    <property type="entry name" value="HTH_MARR"/>
    <property type="match status" value="1"/>
</dbReference>
<dbReference type="InterPro" id="IPR036388">
    <property type="entry name" value="WH-like_DNA-bd_sf"/>
</dbReference>
<evidence type="ECO:0000256" key="1">
    <source>
        <dbReference type="ARBA" id="ARBA00023015"/>
    </source>
</evidence>